<organism evidence="2 3">
    <name type="scientific">Aduncisulcus paluster</name>
    <dbReference type="NCBI Taxonomy" id="2918883"/>
    <lineage>
        <taxon>Eukaryota</taxon>
        <taxon>Metamonada</taxon>
        <taxon>Carpediemonas-like organisms</taxon>
        <taxon>Aduncisulcus</taxon>
    </lineage>
</organism>
<gene>
    <name evidence="2" type="ORF">ADUPG1_004530</name>
</gene>
<dbReference type="EMBL" id="BQXS01006859">
    <property type="protein sequence ID" value="GKT23141.1"/>
    <property type="molecule type" value="Genomic_DNA"/>
</dbReference>
<evidence type="ECO:0000313" key="2">
    <source>
        <dbReference type="EMBL" id="GKT23141.1"/>
    </source>
</evidence>
<feature type="non-terminal residue" evidence="2">
    <location>
        <position position="1"/>
    </location>
</feature>
<keyword evidence="3" id="KW-1185">Reference proteome</keyword>
<dbReference type="Proteomes" id="UP001057375">
    <property type="component" value="Unassembled WGS sequence"/>
</dbReference>
<protein>
    <submittedName>
        <fullName evidence="2">Uncharacterized protein</fullName>
    </submittedName>
</protein>
<feature type="region of interest" description="Disordered" evidence="1">
    <location>
        <begin position="43"/>
        <end position="91"/>
    </location>
</feature>
<sequence length="113" mass="13150">REVRSIPLLVTVGVGARERVETFERVTVEVGTWRTGKHPRVELEEPDHDVTRSDHLVHNRGSRTVKATEPKPREDTDKGNLGSKNRSSKPLRNSRRFWNHRLIIYYVRVIVSE</sequence>
<reference evidence="2" key="1">
    <citation type="submission" date="2022-03" db="EMBL/GenBank/DDBJ databases">
        <title>Draft genome sequence of Aduncisulcus paluster, a free-living microaerophilic Fornicata.</title>
        <authorList>
            <person name="Yuyama I."/>
            <person name="Kume K."/>
            <person name="Tamura T."/>
            <person name="Inagaki Y."/>
            <person name="Hashimoto T."/>
        </authorList>
    </citation>
    <scope>NUCLEOTIDE SEQUENCE</scope>
    <source>
        <strain evidence="2">NY0171</strain>
    </source>
</reference>
<name>A0ABQ5K103_9EUKA</name>
<feature type="compositionally biased region" description="Basic and acidic residues" evidence="1">
    <location>
        <begin position="43"/>
        <end position="57"/>
    </location>
</feature>
<comment type="caution">
    <text evidence="2">The sequence shown here is derived from an EMBL/GenBank/DDBJ whole genome shotgun (WGS) entry which is preliminary data.</text>
</comment>
<feature type="compositionally biased region" description="Basic and acidic residues" evidence="1">
    <location>
        <begin position="66"/>
        <end position="78"/>
    </location>
</feature>
<evidence type="ECO:0000256" key="1">
    <source>
        <dbReference type="SAM" id="MobiDB-lite"/>
    </source>
</evidence>
<evidence type="ECO:0000313" key="3">
    <source>
        <dbReference type="Proteomes" id="UP001057375"/>
    </source>
</evidence>
<proteinExistence type="predicted"/>
<accession>A0ABQ5K103</accession>